<dbReference type="PaxDb" id="29760-VIT_03s0017g00120.t01"/>
<sequence length="21" mass="2343">MKASDTRIGREGASSWASERF</sequence>
<evidence type="ECO:0000313" key="3">
    <source>
        <dbReference type="Proteomes" id="UP000009183"/>
    </source>
</evidence>
<reference evidence="3" key="1">
    <citation type="journal article" date="2007" name="Nature">
        <title>The grapevine genome sequence suggests ancestral hexaploidization in major angiosperm phyla.</title>
        <authorList>
            <consortium name="The French-Italian Public Consortium for Grapevine Genome Characterization."/>
            <person name="Jaillon O."/>
            <person name="Aury J.-M."/>
            <person name="Noel B."/>
            <person name="Policriti A."/>
            <person name="Clepet C."/>
            <person name="Casagrande A."/>
            <person name="Choisne N."/>
            <person name="Aubourg S."/>
            <person name="Vitulo N."/>
            <person name="Jubin C."/>
            <person name="Vezzi A."/>
            <person name="Legeai F."/>
            <person name="Hugueney P."/>
            <person name="Dasilva C."/>
            <person name="Horner D."/>
            <person name="Mica E."/>
            <person name="Jublot D."/>
            <person name="Poulain J."/>
            <person name="Bruyere C."/>
            <person name="Billault A."/>
            <person name="Segurens B."/>
            <person name="Gouyvenoux M."/>
            <person name="Ugarte E."/>
            <person name="Cattonaro F."/>
            <person name="Anthouard V."/>
            <person name="Vico V."/>
            <person name="Del Fabbro C."/>
            <person name="Alaux M."/>
            <person name="Di Gaspero G."/>
            <person name="Dumas V."/>
            <person name="Felice N."/>
            <person name="Paillard S."/>
            <person name="Juman I."/>
            <person name="Moroldo M."/>
            <person name="Scalabrin S."/>
            <person name="Canaguier A."/>
            <person name="Le Clainche I."/>
            <person name="Malacrida G."/>
            <person name="Durand E."/>
            <person name="Pesole G."/>
            <person name="Laucou V."/>
            <person name="Chatelet P."/>
            <person name="Merdinoglu D."/>
            <person name="Delledonne M."/>
            <person name="Pezzotti M."/>
            <person name="Lecharny A."/>
            <person name="Scarpelli C."/>
            <person name="Artiguenave F."/>
            <person name="Pe M.E."/>
            <person name="Valle G."/>
            <person name="Morgante M."/>
            <person name="Caboche M."/>
            <person name="Adam-Blondon A.-F."/>
            <person name="Weissenbach J."/>
            <person name="Quetier F."/>
            <person name="Wincker P."/>
        </authorList>
    </citation>
    <scope>NUCLEOTIDE SEQUENCE [LARGE SCALE GENOMIC DNA]</scope>
    <source>
        <strain evidence="3">cv. Pinot noir / PN40024</strain>
    </source>
</reference>
<accession>D7TU26</accession>
<dbReference type="Proteomes" id="UP000009183">
    <property type="component" value="Chromosome 3"/>
</dbReference>
<evidence type="ECO:0000313" key="2">
    <source>
        <dbReference type="EMBL" id="CBI33999.3"/>
    </source>
</evidence>
<feature type="compositionally biased region" description="Basic and acidic residues" evidence="1">
    <location>
        <begin position="1"/>
        <end position="10"/>
    </location>
</feature>
<protein>
    <submittedName>
        <fullName evidence="2">Uncharacterized protein</fullName>
    </submittedName>
</protein>
<dbReference type="HOGENOM" id="CLU_3427233_0_0_1"/>
<gene>
    <name evidence="2" type="ordered locus">VIT_03s0017g00120</name>
</gene>
<proteinExistence type="predicted"/>
<evidence type="ECO:0000256" key="1">
    <source>
        <dbReference type="SAM" id="MobiDB-lite"/>
    </source>
</evidence>
<name>D7TU26_VITVI</name>
<dbReference type="EMBL" id="FN596248">
    <property type="protein sequence ID" value="CBI33999.3"/>
    <property type="molecule type" value="Genomic_DNA"/>
</dbReference>
<dbReference type="InParanoid" id="D7TU26"/>
<organism evidence="2 3">
    <name type="scientific">Vitis vinifera</name>
    <name type="common">Grape</name>
    <dbReference type="NCBI Taxonomy" id="29760"/>
    <lineage>
        <taxon>Eukaryota</taxon>
        <taxon>Viridiplantae</taxon>
        <taxon>Streptophyta</taxon>
        <taxon>Embryophyta</taxon>
        <taxon>Tracheophyta</taxon>
        <taxon>Spermatophyta</taxon>
        <taxon>Magnoliopsida</taxon>
        <taxon>eudicotyledons</taxon>
        <taxon>Gunneridae</taxon>
        <taxon>Pentapetalae</taxon>
        <taxon>rosids</taxon>
        <taxon>Vitales</taxon>
        <taxon>Vitaceae</taxon>
        <taxon>Viteae</taxon>
        <taxon>Vitis</taxon>
    </lineage>
</organism>
<feature type="region of interest" description="Disordered" evidence="1">
    <location>
        <begin position="1"/>
        <end position="21"/>
    </location>
</feature>
<dbReference type="AlphaFoldDB" id="D7TU26"/>
<keyword evidence="3" id="KW-1185">Reference proteome</keyword>